<proteinExistence type="predicted"/>
<gene>
    <name evidence="2" type="ORF">MHA01_32230</name>
</gene>
<keyword evidence="3" id="KW-1185">Reference proteome</keyword>
<dbReference type="RefSeq" id="WP_094909159.1">
    <property type="nucleotide sequence ID" value="NZ_BJUN01000044.1"/>
</dbReference>
<sequence length="141" mass="16016">MAGAGHGEKQSRKRDQAILALLSEPTLRQASEKVGVSESTLWRWLQEDDFREQYHQAKQEAVSQATSRLRQSMTSAVDALEEMASNPKTPAMARASASRTLLEFGFKAHETEEMQRRLEQIEQTLENDSRNQWGGKRHESS</sequence>
<accession>A0A510YAD8</accession>
<feature type="region of interest" description="Disordered" evidence="1">
    <location>
        <begin position="122"/>
        <end position="141"/>
    </location>
</feature>
<evidence type="ECO:0008006" key="4">
    <source>
        <dbReference type="Google" id="ProtNLM"/>
    </source>
</evidence>
<reference evidence="2 3" key="1">
    <citation type="submission" date="2019-07" db="EMBL/GenBank/DDBJ databases">
        <title>Whole genome shotgun sequence of Marinococcus halophilus NBRC 102359.</title>
        <authorList>
            <person name="Hosoyama A."/>
            <person name="Uohara A."/>
            <person name="Ohji S."/>
            <person name="Ichikawa N."/>
        </authorList>
    </citation>
    <scope>NUCLEOTIDE SEQUENCE [LARGE SCALE GENOMIC DNA]</scope>
    <source>
        <strain evidence="2 3">NBRC 102359</strain>
    </source>
</reference>
<comment type="caution">
    <text evidence="2">The sequence shown here is derived from an EMBL/GenBank/DDBJ whole genome shotgun (WGS) entry which is preliminary data.</text>
</comment>
<evidence type="ECO:0000313" key="3">
    <source>
        <dbReference type="Proteomes" id="UP000321051"/>
    </source>
</evidence>
<organism evidence="2 3">
    <name type="scientific">Marinococcus halophilus</name>
    <dbReference type="NCBI Taxonomy" id="1371"/>
    <lineage>
        <taxon>Bacteria</taxon>
        <taxon>Bacillati</taxon>
        <taxon>Bacillota</taxon>
        <taxon>Bacilli</taxon>
        <taxon>Bacillales</taxon>
        <taxon>Bacillaceae</taxon>
        <taxon>Marinococcus</taxon>
    </lineage>
</organism>
<dbReference type="Proteomes" id="UP000321051">
    <property type="component" value="Unassembled WGS sequence"/>
</dbReference>
<evidence type="ECO:0000313" key="2">
    <source>
        <dbReference type="EMBL" id="GEK60318.1"/>
    </source>
</evidence>
<protein>
    <recommendedName>
        <fullName evidence="4">Homeodomain phBC6A51-type domain-containing protein</fullName>
    </recommendedName>
</protein>
<feature type="compositionally biased region" description="Polar residues" evidence="1">
    <location>
        <begin position="122"/>
        <end position="132"/>
    </location>
</feature>
<name>A0A510YAD8_MARHA</name>
<dbReference type="EMBL" id="BJUN01000044">
    <property type="protein sequence ID" value="GEK60318.1"/>
    <property type="molecule type" value="Genomic_DNA"/>
</dbReference>
<dbReference type="OrthoDB" id="2974428at2"/>
<dbReference type="AlphaFoldDB" id="A0A510YAD8"/>
<evidence type="ECO:0000256" key="1">
    <source>
        <dbReference type="SAM" id="MobiDB-lite"/>
    </source>
</evidence>
<dbReference type="Gene3D" id="1.10.10.60">
    <property type="entry name" value="Homeodomain-like"/>
    <property type="match status" value="1"/>
</dbReference>